<gene>
    <name evidence="4" type="ORF">O4U47_20395</name>
</gene>
<accession>A0ABT4TQB6</accession>
<dbReference type="Pfam" id="PF00571">
    <property type="entry name" value="CBS"/>
    <property type="match status" value="2"/>
</dbReference>
<name>A0ABT4TQB6_9ACTN</name>
<organism evidence="4 5">
    <name type="scientific">Nocardiopsis suaedae</name>
    <dbReference type="NCBI Taxonomy" id="3018444"/>
    <lineage>
        <taxon>Bacteria</taxon>
        <taxon>Bacillati</taxon>
        <taxon>Actinomycetota</taxon>
        <taxon>Actinomycetes</taxon>
        <taxon>Streptosporangiales</taxon>
        <taxon>Nocardiopsidaceae</taxon>
        <taxon>Nocardiopsis</taxon>
    </lineage>
</organism>
<dbReference type="PROSITE" id="PS51371">
    <property type="entry name" value="CBS"/>
    <property type="match status" value="2"/>
</dbReference>
<keyword evidence="5" id="KW-1185">Reference proteome</keyword>
<dbReference type="SMART" id="SM00116">
    <property type="entry name" value="CBS"/>
    <property type="match status" value="2"/>
</dbReference>
<evidence type="ECO:0000256" key="1">
    <source>
        <dbReference type="ARBA" id="ARBA00023122"/>
    </source>
</evidence>
<dbReference type="RefSeq" id="WP_270679512.1">
    <property type="nucleotide sequence ID" value="NZ_JAQFWP010000042.1"/>
</dbReference>
<dbReference type="EMBL" id="JAQFWP010000042">
    <property type="protein sequence ID" value="MDA2806878.1"/>
    <property type="molecule type" value="Genomic_DNA"/>
</dbReference>
<comment type="caution">
    <text evidence="4">The sequence shown here is derived from an EMBL/GenBank/DDBJ whole genome shotgun (WGS) entry which is preliminary data.</text>
</comment>
<dbReference type="SUPFAM" id="SSF54631">
    <property type="entry name" value="CBS-domain pair"/>
    <property type="match status" value="1"/>
</dbReference>
<feature type="domain" description="CBS" evidence="3">
    <location>
        <begin position="7"/>
        <end position="65"/>
    </location>
</feature>
<sequence length="199" mass="21464">MLVDAVMTAPRAVLSAEATVSEAARLFVERGVAAAPVLDGSGGLLGIVTEIDLLRERYEYDPRASARPVAEPPAPLAERVSDVMTREVVTVTENTDAARLVDLMVRDRIRWVPVVRAGRVVGMVGRGDLLRMQWRPDAETTSDLRSALAEGAPYLHWWTAEVRDGVAYLDCRGAGPEECRTAEGVARTVAGVGRVVVDA</sequence>
<keyword evidence="1 2" id="KW-0129">CBS domain</keyword>
<dbReference type="InterPro" id="IPR046342">
    <property type="entry name" value="CBS_dom_sf"/>
</dbReference>
<proteinExistence type="predicted"/>
<dbReference type="PANTHER" id="PTHR43080:SF26">
    <property type="entry name" value="REGULATORY PROTEIN"/>
    <property type="match status" value="1"/>
</dbReference>
<dbReference type="Gene3D" id="3.10.580.10">
    <property type="entry name" value="CBS-domain"/>
    <property type="match status" value="1"/>
</dbReference>
<dbReference type="InterPro" id="IPR051257">
    <property type="entry name" value="Diverse_CBS-Domain"/>
</dbReference>
<dbReference type="InterPro" id="IPR000644">
    <property type="entry name" value="CBS_dom"/>
</dbReference>
<feature type="domain" description="CBS" evidence="3">
    <location>
        <begin position="84"/>
        <end position="139"/>
    </location>
</feature>
<evidence type="ECO:0000259" key="3">
    <source>
        <dbReference type="PROSITE" id="PS51371"/>
    </source>
</evidence>
<protein>
    <submittedName>
        <fullName evidence="4">CBS domain-containing protein</fullName>
    </submittedName>
</protein>
<evidence type="ECO:0000313" key="4">
    <source>
        <dbReference type="EMBL" id="MDA2806878.1"/>
    </source>
</evidence>
<dbReference type="PANTHER" id="PTHR43080">
    <property type="entry name" value="CBS DOMAIN-CONTAINING PROTEIN CBSX3, MITOCHONDRIAL"/>
    <property type="match status" value="1"/>
</dbReference>
<evidence type="ECO:0000313" key="5">
    <source>
        <dbReference type="Proteomes" id="UP001165685"/>
    </source>
</evidence>
<reference evidence="4" key="1">
    <citation type="submission" date="2023-01" db="EMBL/GenBank/DDBJ databases">
        <title>Draft genome sequence of Nocardiopsis sp. LSu2-4 isolated from halophytes.</title>
        <authorList>
            <person name="Duangmal K."/>
            <person name="Chantavorakit T."/>
        </authorList>
    </citation>
    <scope>NUCLEOTIDE SEQUENCE</scope>
    <source>
        <strain evidence="4">LSu2-4</strain>
    </source>
</reference>
<dbReference type="Proteomes" id="UP001165685">
    <property type="component" value="Unassembled WGS sequence"/>
</dbReference>
<evidence type="ECO:0000256" key="2">
    <source>
        <dbReference type="PROSITE-ProRule" id="PRU00703"/>
    </source>
</evidence>